<sequence length="187" mass="19719">MTAANMVDAAVFSPDVSIGRIHVADLLGNGTYNSGCIGEDDTLGGFGSVIRGLIIKGTRTAPSDPTMAFPYTNQVAHELVAEALSPDLAQNITERLLLEEGLCQNEPPTHWVYGKTTTLRLAPDVTASWMGMYVGTLNTTGTAPAGKEPCGGVAVLHSGTHYGLLDIEFCLGTAEMNRVVRAALSRL</sequence>
<keyword evidence="2" id="KW-1185">Reference proteome</keyword>
<gene>
    <name evidence="1" type="ORF">SAMN05414137_1089</name>
</gene>
<name>A0A1H7PLB7_STRJI</name>
<evidence type="ECO:0000313" key="2">
    <source>
        <dbReference type="Proteomes" id="UP000183015"/>
    </source>
</evidence>
<dbReference type="AlphaFoldDB" id="A0A1H7PLB7"/>
<dbReference type="EMBL" id="FOAZ01000008">
    <property type="protein sequence ID" value="SEL36419.1"/>
    <property type="molecule type" value="Genomic_DNA"/>
</dbReference>
<evidence type="ECO:0000313" key="1">
    <source>
        <dbReference type="EMBL" id="SEL36419.1"/>
    </source>
</evidence>
<dbReference type="STRING" id="235985.SAMN05414137_1089"/>
<accession>A0A1H7PLB7</accession>
<dbReference type="RefSeq" id="WP_042447708.1">
    <property type="nucleotide sequence ID" value="NZ_BBPN01000013.1"/>
</dbReference>
<reference evidence="2" key="1">
    <citation type="submission" date="2016-10" db="EMBL/GenBank/DDBJ databases">
        <authorList>
            <person name="Varghese N."/>
        </authorList>
    </citation>
    <scope>NUCLEOTIDE SEQUENCE [LARGE SCALE GENOMIC DNA]</scope>
    <source>
        <strain evidence="2">DSM 45096 / BCRC 16803 / CGMCC 4.1857 / CIP 109030 / JCM 12277 / KCTC 19219 / NBRC 100920 / 33214</strain>
    </source>
</reference>
<dbReference type="OrthoDB" id="3852484at2"/>
<protein>
    <submittedName>
        <fullName evidence="1">Uncharacterized protein</fullName>
    </submittedName>
</protein>
<proteinExistence type="predicted"/>
<organism evidence="1 2">
    <name type="scientific">Streptacidiphilus jiangxiensis</name>
    <dbReference type="NCBI Taxonomy" id="235985"/>
    <lineage>
        <taxon>Bacteria</taxon>
        <taxon>Bacillati</taxon>
        <taxon>Actinomycetota</taxon>
        <taxon>Actinomycetes</taxon>
        <taxon>Kitasatosporales</taxon>
        <taxon>Streptomycetaceae</taxon>
        <taxon>Streptacidiphilus</taxon>
    </lineage>
</organism>
<dbReference type="eggNOG" id="ENOG502ZXZG">
    <property type="taxonomic scope" value="Bacteria"/>
</dbReference>
<dbReference type="Proteomes" id="UP000183015">
    <property type="component" value="Unassembled WGS sequence"/>
</dbReference>